<sequence>MSSLLRAFGSAGGVLATAARLLGRHWPTLFAITLFGVAARSGLLWLATEASEISNALGSLTFALIPIAVLTSYTLAFLVLRQSLPGLAATERVKGRLIGDIGSALVPFIVIYASYGDLQQDFASYLYSILTSQFGGSVTERMPFSLNRAMWIAAGCAVAVRTLLDWWPRSNRFRLVGFVKAYLDVISVVIIWVTIVKPAINWLWDRQAAHTIDEWMSGAKWAWTGAIDAIEPVIIVPVAWLAVAAVIYGDKLRDLPTPAEFATYRRLSILPKRARTAVLGVVNPGGRFGALILAARVLRRANLPMLMLFCLSFVVVRTVPRGLWELERVLVGPQDLGTVWWSLSYIFGGLNSAIGSAVLICLVAAATEQFVLAQRATAPAAPRPLGEGQPGVTGQRGAEHDAHGDRPGVGRGDEEDLYAKAG</sequence>
<evidence type="ECO:0000256" key="2">
    <source>
        <dbReference type="SAM" id="Phobius"/>
    </source>
</evidence>
<keyword evidence="2" id="KW-0472">Membrane</keyword>
<name>A0A841BV25_9ACTN</name>
<feature type="transmembrane region" description="Helical" evidence="2">
    <location>
        <begin position="220"/>
        <end position="248"/>
    </location>
</feature>
<feature type="transmembrane region" description="Helical" evidence="2">
    <location>
        <begin position="301"/>
        <end position="319"/>
    </location>
</feature>
<feature type="compositionally biased region" description="Basic and acidic residues" evidence="1">
    <location>
        <begin position="397"/>
        <end position="412"/>
    </location>
</feature>
<feature type="transmembrane region" description="Helical" evidence="2">
    <location>
        <begin position="179"/>
        <end position="200"/>
    </location>
</feature>
<keyword evidence="4" id="KW-1185">Reference proteome</keyword>
<feature type="transmembrane region" description="Helical" evidence="2">
    <location>
        <begin position="97"/>
        <end position="115"/>
    </location>
</feature>
<evidence type="ECO:0000313" key="4">
    <source>
        <dbReference type="Proteomes" id="UP000587527"/>
    </source>
</evidence>
<keyword evidence="2" id="KW-0812">Transmembrane</keyword>
<feature type="transmembrane region" description="Helical" evidence="2">
    <location>
        <begin position="339"/>
        <end position="365"/>
    </location>
</feature>
<feature type="transmembrane region" description="Helical" evidence="2">
    <location>
        <begin position="53"/>
        <end position="76"/>
    </location>
</feature>
<dbReference type="Proteomes" id="UP000587527">
    <property type="component" value="Unassembled WGS sequence"/>
</dbReference>
<accession>A0A841BV25</accession>
<comment type="caution">
    <text evidence="3">The sequence shown here is derived from an EMBL/GenBank/DDBJ whole genome shotgun (WGS) entry which is preliminary data.</text>
</comment>
<proteinExistence type="predicted"/>
<feature type="region of interest" description="Disordered" evidence="1">
    <location>
        <begin position="379"/>
        <end position="422"/>
    </location>
</feature>
<dbReference type="AlphaFoldDB" id="A0A841BV25"/>
<dbReference type="RefSeq" id="WP_184838093.1">
    <property type="nucleotide sequence ID" value="NZ_JACHMN010000002.1"/>
</dbReference>
<organism evidence="3 4">
    <name type="scientific">Allocatelliglobosispora scoriae</name>
    <dbReference type="NCBI Taxonomy" id="643052"/>
    <lineage>
        <taxon>Bacteria</taxon>
        <taxon>Bacillati</taxon>
        <taxon>Actinomycetota</taxon>
        <taxon>Actinomycetes</taxon>
        <taxon>Micromonosporales</taxon>
        <taxon>Micromonosporaceae</taxon>
        <taxon>Allocatelliglobosispora</taxon>
    </lineage>
</organism>
<feature type="transmembrane region" description="Helical" evidence="2">
    <location>
        <begin position="149"/>
        <end position="167"/>
    </location>
</feature>
<evidence type="ECO:0000313" key="3">
    <source>
        <dbReference type="EMBL" id="MBB5870601.1"/>
    </source>
</evidence>
<gene>
    <name evidence="3" type="ORF">F4553_003980</name>
</gene>
<dbReference type="EMBL" id="JACHMN010000002">
    <property type="protein sequence ID" value="MBB5870601.1"/>
    <property type="molecule type" value="Genomic_DNA"/>
</dbReference>
<keyword evidence="2" id="KW-1133">Transmembrane helix</keyword>
<protein>
    <submittedName>
        <fullName evidence="3">Uncharacterized protein</fullName>
    </submittedName>
</protein>
<reference evidence="3 4" key="1">
    <citation type="submission" date="2020-08" db="EMBL/GenBank/DDBJ databases">
        <title>Sequencing the genomes of 1000 actinobacteria strains.</title>
        <authorList>
            <person name="Klenk H.-P."/>
        </authorList>
    </citation>
    <scope>NUCLEOTIDE SEQUENCE [LARGE SCALE GENOMIC DNA]</scope>
    <source>
        <strain evidence="3 4">DSM 45362</strain>
    </source>
</reference>
<evidence type="ECO:0000256" key="1">
    <source>
        <dbReference type="SAM" id="MobiDB-lite"/>
    </source>
</evidence>
<feature type="transmembrane region" description="Helical" evidence="2">
    <location>
        <begin position="29"/>
        <end position="47"/>
    </location>
</feature>